<keyword evidence="2" id="KW-1185">Reference proteome</keyword>
<dbReference type="Gene3D" id="3.30.70.920">
    <property type="match status" value="1"/>
</dbReference>
<proteinExistence type="predicted"/>
<dbReference type="EMBL" id="BGKI01000006">
    <property type="protein sequence ID" value="GBH34290.1"/>
    <property type="molecule type" value="Genomic_DNA"/>
</dbReference>
<protein>
    <recommendedName>
        <fullName evidence="3">Lrp/AsnC family transcriptional regulator</fullName>
    </recommendedName>
</protein>
<sequence>MTYEVLVTCNDGKRNYAIQRLKEFHDIKNIQQRKNPNEVLAQVKSDDKNYVMANIVQRIQDIDGISGTSVLPFV</sequence>
<evidence type="ECO:0008006" key="3">
    <source>
        <dbReference type="Google" id="ProtNLM"/>
    </source>
</evidence>
<dbReference type="AlphaFoldDB" id="A0A2S2KRI2"/>
<evidence type="ECO:0000313" key="1">
    <source>
        <dbReference type="EMBL" id="GBH34290.1"/>
    </source>
</evidence>
<organism evidence="1 2">
    <name type="scientific">Nitrosopumilus zosterae</name>
    <dbReference type="NCBI Taxonomy" id="718286"/>
    <lineage>
        <taxon>Archaea</taxon>
        <taxon>Nitrososphaerota</taxon>
        <taxon>Nitrososphaeria</taxon>
        <taxon>Nitrosopumilales</taxon>
        <taxon>Nitrosopumilaceae</taxon>
        <taxon>Nitrosopumilus</taxon>
    </lineage>
</organism>
<accession>A0A2S2KRI2</accession>
<name>A0A2S2KRI2_9ARCH</name>
<evidence type="ECO:0000313" key="2">
    <source>
        <dbReference type="Proteomes" id="UP000245829"/>
    </source>
</evidence>
<dbReference type="Proteomes" id="UP000245829">
    <property type="component" value="Unassembled WGS sequence"/>
</dbReference>
<dbReference type="GeneID" id="76208578"/>
<comment type="caution">
    <text evidence="1">The sequence shown here is derived from an EMBL/GenBank/DDBJ whole genome shotgun (WGS) entry which is preliminary data.</text>
</comment>
<dbReference type="OrthoDB" id="376272at2157"/>
<gene>
    <name evidence="1" type="ORF">NZNM25_10810</name>
</gene>
<reference evidence="1 2" key="1">
    <citation type="submission" date="2018-05" db="EMBL/GenBank/DDBJ databases">
        <title>genome sequencing of Nitrosopumilus sp. NM25.</title>
        <authorList>
            <person name="Mori K."/>
            <person name="Nakagawa T."/>
        </authorList>
    </citation>
    <scope>NUCLEOTIDE SEQUENCE [LARGE SCALE GENOMIC DNA]</scope>
    <source>
        <strain evidence="1 2">NM25</strain>
    </source>
</reference>
<dbReference type="RefSeq" id="WP_109876935.1">
    <property type="nucleotide sequence ID" value="NZ_AP026695.1"/>
</dbReference>